<dbReference type="EMBL" id="BAAACX010000008">
    <property type="protein sequence ID" value="GAA0387374.1"/>
    <property type="molecule type" value="Genomic_DNA"/>
</dbReference>
<keyword evidence="2" id="KW-1185">Reference proteome</keyword>
<name>A0ABP3I1I6_9BACL</name>
<comment type="caution">
    <text evidence="1">The sequence shown here is derived from an EMBL/GenBank/DDBJ whole genome shotgun (WGS) entry which is preliminary data.</text>
</comment>
<organism evidence="1 2">
    <name type="scientific">Paenibacillus motobuensis</name>
    <dbReference type="NCBI Taxonomy" id="295324"/>
    <lineage>
        <taxon>Bacteria</taxon>
        <taxon>Bacillati</taxon>
        <taxon>Bacillota</taxon>
        <taxon>Bacilli</taxon>
        <taxon>Bacillales</taxon>
        <taxon>Paenibacillaceae</taxon>
        <taxon>Paenibacillus</taxon>
    </lineage>
</organism>
<evidence type="ECO:0000313" key="1">
    <source>
        <dbReference type="EMBL" id="GAA0387374.1"/>
    </source>
</evidence>
<reference evidence="2" key="1">
    <citation type="journal article" date="2019" name="Int. J. Syst. Evol. Microbiol.">
        <title>The Global Catalogue of Microorganisms (GCM) 10K type strain sequencing project: providing services to taxonomists for standard genome sequencing and annotation.</title>
        <authorList>
            <consortium name="The Broad Institute Genomics Platform"/>
            <consortium name="The Broad Institute Genome Sequencing Center for Infectious Disease"/>
            <person name="Wu L."/>
            <person name="Ma J."/>
        </authorList>
    </citation>
    <scope>NUCLEOTIDE SEQUENCE [LARGE SCALE GENOMIC DNA]</scope>
    <source>
        <strain evidence="2">JCM 12774</strain>
    </source>
</reference>
<accession>A0ABP3I1I6</accession>
<proteinExistence type="predicted"/>
<protein>
    <submittedName>
        <fullName evidence="1">Uncharacterized protein</fullName>
    </submittedName>
</protein>
<dbReference type="Proteomes" id="UP001500340">
    <property type="component" value="Unassembled WGS sequence"/>
</dbReference>
<sequence length="40" mass="4705">MKRTDKTVIIIKESEYTDLPLGHHSAIYIMENNKVKIKVF</sequence>
<gene>
    <name evidence="1" type="ORF">GCM10008933_17900</name>
</gene>
<evidence type="ECO:0000313" key="2">
    <source>
        <dbReference type="Proteomes" id="UP001500340"/>
    </source>
</evidence>